<dbReference type="EMBL" id="JAENHP010000002">
    <property type="protein sequence ID" value="MBM2615423.1"/>
    <property type="molecule type" value="Genomic_DNA"/>
</dbReference>
<dbReference type="InterPro" id="IPR058711">
    <property type="entry name" value="SCO6045-like_C"/>
</dbReference>
<protein>
    <recommendedName>
        <fullName evidence="1">SCO6045-like C-terminal domain-containing protein</fullName>
    </recommendedName>
</protein>
<feature type="domain" description="SCO6045-like C-terminal" evidence="1">
    <location>
        <begin position="24"/>
        <end position="107"/>
    </location>
</feature>
<evidence type="ECO:0000259" key="1">
    <source>
        <dbReference type="Pfam" id="PF26136"/>
    </source>
</evidence>
<dbReference type="Proteomes" id="UP000632138">
    <property type="component" value="Unassembled WGS sequence"/>
</dbReference>
<name>A0ABS2A6G9_9ACTN</name>
<reference evidence="2 3" key="1">
    <citation type="submission" date="2021-01" db="EMBL/GenBank/DDBJ databases">
        <title>Actinoplanes sp. nov. LDG1-06 isolated from lichen.</title>
        <authorList>
            <person name="Saeng-In P."/>
            <person name="Phongsopitanun W."/>
            <person name="Kanchanasin P."/>
            <person name="Yuki M."/>
            <person name="Kudo T."/>
            <person name="Ohkuma M."/>
            <person name="Tanasupawat S."/>
        </authorList>
    </citation>
    <scope>NUCLEOTIDE SEQUENCE [LARGE SCALE GENOMIC DNA]</scope>
    <source>
        <strain evidence="2 3">LDG1-06</strain>
    </source>
</reference>
<comment type="caution">
    <text evidence="2">The sequence shown here is derived from an EMBL/GenBank/DDBJ whole genome shotgun (WGS) entry which is preliminary data.</text>
</comment>
<organism evidence="2 3">
    <name type="scientific">Paractinoplanes ovalisporus</name>
    <dbReference type="NCBI Taxonomy" id="2810368"/>
    <lineage>
        <taxon>Bacteria</taxon>
        <taxon>Bacillati</taxon>
        <taxon>Actinomycetota</taxon>
        <taxon>Actinomycetes</taxon>
        <taxon>Micromonosporales</taxon>
        <taxon>Micromonosporaceae</taxon>
        <taxon>Paractinoplanes</taxon>
    </lineage>
</organism>
<dbReference type="RefSeq" id="WP_203375321.1">
    <property type="nucleotide sequence ID" value="NZ_JAENHP010000002.1"/>
</dbReference>
<gene>
    <name evidence="2" type="ORF">JIG36_07575</name>
</gene>
<sequence>MTTPSESGPADRGPVDPAVAPGLAARQAALVDALTAGSPMPEGIDPFKFEAARVALLRKRAGEVARQWPMLAAAFGDRWKHEFATWAATRPTQGSLRDGWDMARSLAARNALPAAAAVELAEREAAWHYNGTEPPRSRRTPALHSTAGATTLQLAGRVWVLRRP</sequence>
<evidence type="ECO:0000313" key="2">
    <source>
        <dbReference type="EMBL" id="MBM2615423.1"/>
    </source>
</evidence>
<accession>A0ABS2A6G9</accession>
<proteinExistence type="predicted"/>
<evidence type="ECO:0000313" key="3">
    <source>
        <dbReference type="Proteomes" id="UP000632138"/>
    </source>
</evidence>
<keyword evidence="3" id="KW-1185">Reference proteome</keyword>
<dbReference type="Pfam" id="PF26136">
    <property type="entry name" value="SCO6045_C"/>
    <property type="match status" value="1"/>
</dbReference>